<keyword evidence="4" id="KW-1185">Reference proteome</keyword>
<feature type="non-terminal residue" evidence="3">
    <location>
        <position position="1"/>
    </location>
</feature>
<dbReference type="Gene3D" id="3.40.1440.10">
    <property type="entry name" value="GIY-YIG endonuclease"/>
    <property type="match status" value="1"/>
</dbReference>
<dbReference type="Pfam" id="PF01541">
    <property type="entry name" value="GIY-YIG"/>
    <property type="match status" value="1"/>
</dbReference>
<organism evidence="3 4">
    <name type="scientific">Algoriphagus faecimaris</name>
    <dbReference type="NCBI Taxonomy" id="686796"/>
    <lineage>
        <taxon>Bacteria</taxon>
        <taxon>Pseudomonadati</taxon>
        <taxon>Bacteroidota</taxon>
        <taxon>Cytophagia</taxon>
        <taxon>Cytophagales</taxon>
        <taxon>Cyclobacteriaceae</taxon>
        <taxon>Algoriphagus</taxon>
    </lineage>
</organism>
<keyword evidence="3" id="KW-0378">Hydrolase</keyword>
<dbReference type="InterPro" id="IPR000305">
    <property type="entry name" value="GIY-YIG_endonuc"/>
</dbReference>
<dbReference type="GO" id="GO:0004519">
    <property type="term" value="F:endonuclease activity"/>
    <property type="evidence" value="ECO:0007669"/>
    <property type="project" value="UniProtKB-KW"/>
</dbReference>
<dbReference type="EMBL" id="FNAC01000013">
    <property type="protein sequence ID" value="SDD06477.1"/>
    <property type="molecule type" value="Genomic_DNA"/>
</dbReference>
<dbReference type="STRING" id="686796.SAMN04488104_101395"/>
<gene>
    <name evidence="3" type="ORF">SAMN04488104_101395</name>
</gene>
<dbReference type="InterPro" id="IPR035901">
    <property type="entry name" value="GIY-YIG_endonuc_sf"/>
</dbReference>
<keyword evidence="3" id="KW-0540">Nuclease</keyword>
<evidence type="ECO:0000256" key="1">
    <source>
        <dbReference type="SAM" id="MobiDB-lite"/>
    </source>
</evidence>
<evidence type="ECO:0000313" key="3">
    <source>
        <dbReference type="EMBL" id="SDD06477.1"/>
    </source>
</evidence>
<protein>
    <submittedName>
        <fullName evidence="3">Putative endonuclease</fullName>
    </submittedName>
</protein>
<sequence>IGSSADPLSRLEKHNRPHRGYTGKKQPWKLLYTEKYSSKKEALIREKFLKAQKSRSFLLNLIQNHSAG</sequence>
<reference evidence="4" key="1">
    <citation type="submission" date="2016-10" db="EMBL/GenBank/DDBJ databases">
        <authorList>
            <person name="Varghese N."/>
            <person name="Submissions S."/>
        </authorList>
    </citation>
    <scope>NUCLEOTIDE SEQUENCE [LARGE SCALE GENOMIC DNA]</scope>
    <source>
        <strain evidence="4">DSM 23095</strain>
    </source>
</reference>
<evidence type="ECO:0000259" key="2">
    <source>
        <dbReference type="PROSITE" id="PS50164"/>
    </source>
</evidence>
<feature type="domain" description="GIY-YIG" evidence="2">
    <location>
        <begin position="1"/>
        <end position="61"/>
    </location>
</feature>
<dbReference type="AlphaFoldDB" id="A0A1G6RR75"/>
<feature type="region of interest" description="Disordered" evidence="1">
    <location>
        <begin position="1"/>
        <end position="24"/>
    </location>
</feature>
<dbReference type="PROSITE" id="PS50164">
    <property type="entry name" value="GIY_YIG"/>
    <property type="match status" value="1"/>
</dbReference>
<proteinExistence type="predicted"/>
<name>A0A1G6RR75_9BACT</name>
<accession>A0A1G6RR75</accession>
<dbReference type="Proteomes" id="UP000199060">
    <property type="component" value="Unassembled WGS sequence"/>
</dbReference>
<keyword evidence="3" id="KW-0255">Endonuclease</keyword>
<evidence type="ECO:0000313" key="4">
    <source>
        <dbReference type="Proteomes" id="UP000199060"/>
    </source>
</evidence>
<dbReference type="SUPFAM" id="SSF82771">
    <property type="entry name" value="GIY-YIG endonuclease"/>
    <property type="match status" value="1"/>
</dbReference>